<evidence type="ECO:0000313" key="3">
    <source>
        <dbReference type="Proteomes" id="UP000501926"/>
    </source>
</evidence>
<evidence type="ECO:0000313" key="2">
    <source>
        <dbReference type="EMBL" id="QII11291.1"/>
    </source>
</evidence>
<dbReference type="Proteomes" id="UP000501926">
    <property type="component" value="Chromosome"/>
</dbReference>
<gene>
    <name evidence="2" type="ORF">KsCSTR_19120</name>
    <name evidence="1" type="ORF">kuste3434</name>
</gene>
<proteinExistence type="predicted"/>
<name>Q1Q2F3_KUEST</name>
<reference evidence="2 3" key="3">
    <citation type="submission" date="2020-02" db="EMBL/GenBank/DDBJ databases">
        <title>Newly sequenced genome of strain CSTR1 showed variability in Candidatus Kuenenia stuttgartiensis genomes.</title>
        <authorList>
            <person name="Ding C."/>
            <person name="Adrian L."/>
        </authorList>
    </citation>
    <scope>NUCLEOTIDE SEQUENCE [LARGE SCALE GENOMIC DNA]</scope>
    <source>
        <strain evidence="2 3">CSTR1</strain>
    </source>
</reference>
<dbReference type="EMBL" id="CT573071">
    <property type="protein sequence ID" value="CAJ74196.1"/>
    <property type="molecule type" value="Genomic_DNA"/>
</dbReference>
<evidence type="ECO:0000313" key="1">
    <source>
        <dbReference type="EMBL" id="CAJ74196.1"/>
    </source>
</evidence>
<organism evidence="1">
    <name type="scientific">Kuenenia stuttgartiensis</name>
    <dbReference type="NCBI Taxonomy" id="174633"/>
    <lineage>
        <taxon>Bacteria</taxon>
        <taxon>Pseudomonadati</taxon>
        <taxon>Planctomycetota</taxon>
        <taxon>Candidatus Brocadiia</taxon>
        <taxon>Candidatus Brocadiales</taxon>
        <taxon>Candidatus Brocadiaceae</taxon>
        <taxon>Candidatus Kuenenia</taxon>
    </lineage>
</organism>
<accession>Q1Q2F3</accession>
<protein>
    <submittedName>
        <fullName evidence="1">Uncharacterized protein</fullName>
    </submittedName>
</protein>
<reference evidence="1" key="1">
    <citation type="journal article" date="2006" name="Nature">
        <title>Deciphering the evolution and metabolism of an anammox bacterium from a community genome.</title>
        <authorList>
            <person name="Strous M."/>
            <person name="Pelletier E."/>
            <person name="Mangenot S."/>
            <person name="Rattei T."/>
            <person name="Lehner A."/>
            <person name="Taylor M.W."/>
            <person name="Horn M."/>
            <person name="Daims H."/>
            <person name="Bartol-Mavel D."/>
            <person name="Wincker P."/>
            <person name="Barbe V."/>
            <person name="Fonknechten N."/>
            <person name="Vallenet D."/>
            <person name="Segurens B."/>
            <person name="Schenowitz-Truong C."/>
            <person name="Medigue C."/>
            <person name="Collingro A."/>
            <person name="Snel B."/>
            <person name="Dutilh B.E."/>
            <person name="OpDenCamp H.J.M."/>
            <person name="vanDerDrift C."/>
            <person name="Cirpus I."/>
            <person name="vanDePas-Schoonen K.T."/>
            <person name="Harhangi H.R."/>
            <person name="vanNiftrik L."/>
            <person name="Schmid M."/>
            <person name="Keltjens J."/>
            <person name="vanDeVossenberg J."/>
            <person name="Kartal B."/>
            <person name="Meier H."/>
            <person name="Frishman D."/>
            <person name="Huynen M.A."/>
            <person name="Mewes H."/>
            <person name="Weissenbach J."/>
            <person name="Jetten M.S.M."/>
            <person name="Wagner M."/>
            <person name="LePaslier D."/>
        </authorList>
    </citation>
    <scope>NUCLEOTIDE SEQUENCE</scope>
</reference>
<dbReference type="EMBL" id="CP049055">
    <property type="protein sequence ID" value="QII11291.1"/>
    <property type="molecule type" value="Genomic_DNA"/>
</dbReference>
<sequence>MLLNPLYREGPGRGVICPVPKLQPENEHFYIFKNQTITVYLIYIINTFFHDMLF</sequence>
<dbReference type="AlphaFoldDB" id="Q1Q2F3"/>
<reference evidence="1" key="2">
    <citation type="submission" date="2006-01" db="EMBL/GenBank/DDBJ databases">
        <authorList>
            <person name="Genoscope"/>
        </authorList>
    </citation>
    <scope>NUCLEOTIDE SEQUENCE</scope>
</reference>